<feature type="transmembrane region" description="Helical" evidence="1">
    <location>
        <begin position="80"/>
        <end position="98"/>
    </location>
</feature>
<evidence type="ECO:0000256" key="1">
    <source>
        <dbReference type="SAM" id="Phobius"/>
    </source>
</evidence>
<dbReference type="HOGENOM" id="CLU_1623946_0_0_0"/>
<feature type="transmembrane region" description="Helical" evidence="1">
    <location>
        <begin position="105"/>
        <end position="125"/>
    </location>
</feature>
<reference evidence="2 3" key="1">
    <citation type="submission" date="2006-02" db="EMBL/GenBank/DDBJ databases">
        <authorList>
            <person name="Amann R."/>
            <person name="Ferriera S."/>
            <person name="Johnson J."/>
            <person name="Kravitz S."/>
            <person name="Halpern A."/>
            <person name="Remington K."/>
            <person name="Beeson K."/>
            <person name="Tran B."/>
            <person name="Rogers Y.-H."/>
            <person name="Friedman R."/>
            <person name="Venter J.C."/>
        </authorList>
    </citation>
    <scope>NUCLEOTIDE SEQUENCE [LARGE SCALE GENOMIC DNA]</scope>
    <source>
        <strain evidence="2 3">DSM 3645</strain>
    </source>
</reference>
<feature type="transmembrane region" description="Helical" evidence="1">
    <location>
        <begin position="131"/>
        <end position="151"/>
    </location>
</feature>
<sequence>MLRLNLIAGSLFGMIAVLGAPIFGERVAAKFNADLAEKATPMPGRIYPNGEQGSETMEISAIDRQESERRLARYQSGIQYLFYSALALIGLGASNGGVRCQRVGGTAFVFGSVIYSGGLSIGALLSEPTLAVLMPVGGMLLLIGWGTLLVASIQAGGRTVQPA</sequence>
<evidence type="ECO:0000313" key="3">
    <source>
        <dbReference type="Proteomes" id="UP000004358"/>
    </source>
</evidence>
<dbReference type="RefSeq" id="WP_002652878.1">
    <property type="nucleotide sequence ID" value="NZ_CH672376.1"/>
</dbReference>
<dbReference type="AlphaFoldDB" id="A4A0T9"/>
<proteinExistence type="predicted"/>
<name>A4A0T9_9BACT</name>
<dbReference type="Proteomes" id="UP000004358">
    <property type="component" value="Unassembled WGS sequence"/>
</dbReference>
<keyword evidence="1" id="KW-1133">Transmembrane helix</keyword>
<keyword evidence="1" id="KW-0812">Transmembrane</keyword>
<gene>
    <name evidence="2" type="ORF">DSM3645_24862</name>
</gene>
<dbReference type="InterPro" id="IPR006696">
    <property type="entry name" value="DUF423"/>
</dbReference>
<organism evidence="2 3">
    <name type="scientific">Blastopirellula marina DSM 3645</name>
    <dbReference type="NCBI Taxonomy" id="314230"/>
    <lineage>
        <taxon>Bacteria</taxon>
        <taxon>Pseudomonadati</taxon>
        <taxon>Planctomycetota</taxon>
        <taxon>Planctomycetia</taxon>
        <taxon>Pirellulales</taxon>
        <taxon>Pirellulaceae</taxon>
        <taxon>Blastopirellula</taxon>
    </lineage>
</organism>
<accession>A4A0T9</accession>
<dbReference type="EMBL" id="AANZ01000030">
    <property type="protein sequence ID" value="EAQ77616.1"/>
    <property type="molecule type" value="Genomic_DNA"/>
</dbReference>
<dbReference type="OrthoDB" id="289440at2"/>
<protein>
    <submittedName>
        <fullName evidence="2">Uncharacterized protein</fullName>
    </submittedName>
</protein>
<comment type="caution">
    <text evidence="2">The sequence shown here is derived from an EMBL/GenBank/DDBJ whole genome shotgun (WGS) entry which is preliminary data.</text>
</comment>
<evidence type="ECO:0000313" key="2">
    <source>
        <dbReference type="EMBL" id="EAQ77616.1"/>
    </source>
</evidence>
<dbReference type="Pfam" id="PF04241">
    <property type="entry name" value="DUF423"/>
    <property type="match status" value="1"/>
</dbReference>
<keyword evidence="1" id="KW-0472">Membrane</keyword>